<comment type="subcellular location">
    <subcellularLocation>
        <location evidence="1">Mitochondrion</location>
    </subcellularLocation>
</comment>
<organism evidence="9 10">
    <name type="scientific">Claviceps aff. purpurea</name>
    <dbReference type="NCBI Taxonomy" id="1967640"/>
    <lineage>
        <taxon>Eukaryota</taxon>
        <taxon>Fungi</taxon>
        <taxon>Dikarya</taxon>
        <taxon>Ascomycota</taxon>
        <taxon>Pezizomycotina</taxon>
        <taxon>Sordariomycetes</taxon>
        <taxon>Hypocreomycetidae</taxon>
        <taxon>Hypocreales</taxon>
        <taxon>Clavicipitaceae</taxon>
        <taxon>Claviceps</taxon>
    </lineage>
</organism>
<evidence type="ECO:0000256" key="8">
    <source>
        <dbReference type="ARBA" id="ARBA00035185"/>
    </source>
</evidence>
<gene>
    <name evidence="9" type="ORF">E4U09_002459</name>
</gene>
<dbReference type="Pfam" id="PF12829">
    <property type="entry name" value="Mhr1"/>
    <property type="match status" value="1"/>
</dbReference>
<evidence type="ECO:0000256" key="4">
    <source>
        <dbReference type="ARBA" id="ARBA00023015"/>
    </source>
</evidence>
<keyword evidence="6" id="KW-0804">Transcription</keyword>
<evidence type="ECO:0000313" key="10">
    <source>
        <dbReference type="Proteomes" id="UP000707071"/>
    </source>
</evidence>
<dbReference type="AlphaFoldDB" id="A0A9P7QG20"/>
<evidence type="ECO:0000256" key="1">
    <source>
        <dbReference type="ARBA" id="ARBA00004173"/>
    </source>
</evidence>
<keyword evidence="5" id="KW-0496">Mitochondrion</keyword>
<evidence type="ECO:0000313" key="9">
    <source>
        <dbReference type="EMBL" id="KAG6294834.1"/>
    </source>
</evidence>
<dbReference type="InterPro" id="IPR024629">
    <property type="entry name" value="Ribosomal_mL67"/>
</dbReference>
<protein>
    <recommendedName>
        <fullName evidence="8">Large ribosomal subunit protein mL67</fullName>
    </recommendedName>
</protein>
<keyword evidence="3" id="KW-0689">Ribosomal protein</keyword>
<reference evidence="9 10" key="1">
    <citation type="journal article" date="2020" name="bioRxiv">
        <title>Whole genome comparisons of ergot fungi reveals the divergence and evolution of species within the genus Claviceps are the result of varying mechanisms driving genome evolution and host range expansion.</title>
        <authorList>
            <person name="Wyka S.A."/>
            <person name="Mondo S.J."/>
            <person name="Liu M."/>
            <person name="Dettman J."/>
            <person name="Nalam V."/>
            <person name="Broders K.D."/>
        </authorList>
    </citation>
    <scope>NUCLEOTIDE SEQUENCE [LARGE SCALE GENOMIC DNA]</scope>
    <source>
        <strain evidence="9 10">Clav52</strain>
    </source>
</reference>
<dbReference type="Proteomes" id="UP000707071">
    <property type="component" value="Unassembled WGS sequence"/>
</dbReference>
<dbReference type="PANTHER" id="PTHR28184">
    <property type="entry name" value="MITOCHONDRIAL HOMOLOGOUS RECOMBINATION PROTEIN 1"/>
    <property type="match status" value="1"/>
</dbReference>
<dbReference type="PANTHER" id="PTHR28184:SF1">
    <property type="entry name" value="LARGE RIBOSOMAL SUBUNIT PROTEIN ML67"/>
    <property type="match status" value="1"/>
</dbReference>
<dbReference type="GO" id="GO:0005739">
    <property type="term" value="C:mitochondrion"/>
    <property type="evidence" value="ECO:0007669"/>
    <property type="project" value="UniProtKB-SubCell"/>
</dbReference>
<evidence type="ECO:0000256" key="2">
    <source>
        <dbReference type="ARBA" id="ARBA00010741"/>
    </source>
</evidence>
<accession>A0A9P7QG20</accession>
<comment type="similarity">
    <text evidence="2">Belongs to the mitochondrion-specific ribosomal protein mL67 family.</text>
</comment>
<dbReference type="EMBL" id="SRRH01000209">
    <property type="protein sequence ID" value="KAG6294834.1"/>
    <property type="molecule type" value="Genomic_DNA"/>
</dbReference>
<name>A0A9P7QG20_9HYPO</name>
<keyword evidence="7" id="KW-0687">Ribonucleoprotein</keyword>
<dbReference type="GO" id="GO:0003697">
    <property type="term" value="F:single-stranded DNA binding"/>
    <property type="evidence" value="ECO:0007669"/>
    <property type="project" value="InterPro"/>
</dbReference>
<dbReference type="GO" id="GO:0003735">
    <property type="term" value="F:structural constituent of ribosome"/>
    <property type="evidence" value="ECO:0007669"/>
    <property type="project" value="TreeGrafter"/>
</dbReference>
<evidence type="ECO:0000256" key="3">
    <source>
        <dbReference type="ARBA" id="ARBA00022980"/>
    </source>
</evidence>
<evidence type="ECO:0000256" key="7">
    <source>
        <dbReference type="ARBA" id="ARBA00023274"/>
    </source>
</evidence>
<proteinExistence type="inferred from homology"/>
<dbReference type="GO" id="GO:1990904">
    <property type="term" value="C:ribonucleoprotein complex"/>
    <property type="evidence" value="ECO:0007669"/>
    <property type="project" value="UniProtKB-KW"/>
</dbReference>
<evidence type="ECO:0000256" key="5">
    <source>
        <dbReference type="ARBA" id="ARBA00023128"/>
    </source>
</evidence>
<dbReference type="GO" id="GO:0000150">
    <property type="term" value="F:DNA strand exchange activity"/>
    <property type="evidence" value="ECO:0007669"/>
    <property type="project" value="InterPro"/>
</dbReference>
<sequence length="271" mass="30899">MSIAIHTALRPRLGQWPTLLGTCTRHFRAVKGPRSPTPEDHGEKIWVFTHRRSDQVIYSVTYPLRFNHGMKQLPFNGKKTKPATLRKDYWSVMARIDLPKNQSEAGLSVYQKLRELKHLHEVCWGDEIMYKSHWELTDSQKKKAARRKAEGKSYGIARTKEERAAALNRQKPNAIADMAVVLSGQGKGNKMVLTSDDGARDESEARLLPVTIRWVHDFDKEYAESWSANVTHEEYNPKFPTKSGYEVELEALQGEEVQEAQEARDAAPTAT</sequence>
<dbReference type="GO" id="GO:0005840">
    <property type="term" value="C:ribosome"/>
    <property type="evidence" value="ECO:0007669"/>
    <property type="project" value="UniProtKB-KW"/>
</dbReference>
<comment type="caution">
    <text evidence="9">The sequence shown here is derived from an EMBL/GenBank/DDBJ whole genome shotgun (WGS) entry which is preliminary data.</text>
</comment>
<evidence type="ECO:0000256" key="6">
    <source>
        <dbReference type="ARBA" id="ARBA00023163"/>
    </source>
</evidence>
<keyword evidence="10" id="KW-1185">Reference proteome</keyword>
<keyword evidence="4" id="KW-0805">Transcription regulation</keyword>